<keyword evidence="1" id="KW-0812">Transmembrane</keyword>
<evidence type="ECO:0000256" key="1">
    <source>
        <dbReference type="SAM" id="Phobius"/>
    </source>
</evidence>
<feature type="transmembrane region" description="Helical" evidence="1">
    <location>
        <begin position="103"/>
        <end position="125"/>
    </location>
</feature>
<feature type="transmembrane region" description="Helical" evidence="1">
    <location>
        <begin position="58"/>
        <end position="83"/>
    </location>
</feature>
<keyword evidence="3" id="KW-1185">Reference proteome</keyword>
<reference evidence="2" key="1">
    <citation type="submission" date="2022-11" db="EMBL/GenBank/DDBJ databases">
        <authorList>
            <person name="Kikuchi T."/>
        </authorList>
    </citation>
    <scope>NUCLEOTIDE SEQUENCE</scope>
    <source>
        <strain evidence="2">PS1010</strain>
    </source>
</reference>
<sequence length="364" mass="40987">MKPRAMNPGLCVEPMIAPSQWVFSLFEIILSSGGLILNIVITVVSHKAIPMAFSQRRILASISINFALLSGFQLARHFFLFLIIKNPCLNQVTTISCKLQEFPLLFCYIHCAVAFLLLGLQANCLKIKDKDKRPITWFLSCSVWQSTVAAICVAITMLFTAFDQDPGNISMAKCSILLAVTQSYLTFGLLTLLITCHFLGFLFITIAARRQEDKKSWITFTVISLKEIIQFETIAWQFGLFISGCVVIYKHVLRDTCEECAIVVLEISFVLIPLIISFVHPLYLIWYVLPIRDAATRTFPCILTVLPEYSLVPPTLPSASTSATFPLQSPRTETTVSSDFEMRTNQKPLEKPRVVVDDIEWSNE</sequence>
<feature type="transmembrane region" description="Helical" evidence="1">
    <location>
        <begin position="228"/>
        <end position="249"/>
    </location>
</feature>
<feature type="transmembrane region" description="Helical" evidence="1">
    <location>
        <begin position="182"/>
        <end position="207"/>
    </location>
</feature>
<keyword evidence="1" id="KW-0472">Membrane</keyword>
<organism evidence="2 3">
    <name type="scientific">Caenorhabditis angaria</name>
    <dbReference type="NCBI Taxonomy" id="860376"/>
    <lineage>
        <taxon>Eukaryota</taxon>
        <taxon>Metazoa</taxon>
        <taxon>Ecdysozoa</taxon>
        <taxon>Nematoda</taxon>
        <taxon>Chromadorea</taxon>
        <taxon>Rhabditida</taxon>
        <taxon>Rhabditina</taxon>
        <taxon>Rhabditomorpha</taxon>
        <taxon>Rhabditoidea</taxon>
        <taxon>Rhabditidae</taxon>
        <taxon>Peloderinae</taxon>
        <taxon>Caenorhabditis</taxon>
    </lineage>
</organism>
<gene>
    <name evidence="2" type="ORF">CAMP_LOCUS17329</name>
</gene>
<dbReference type="EMBL" id="CANHGI010000006">
    <property type="protein sequence ID" value="CAI5454692.1"/>
    <property type="molecule type" value="Genomic_DNA"/>
</dbReference>
<name>A0A9P1NAW2_9PELO</name>
<dbReference type="AlphaFoldDB" id="A0A9P1NAW2"/>
<feature type="transmembrane region" description="Helical" evidence="1">
    <location>
        <begin position="137"/>
        <end position="162"/>
    </location>
</feature>
<comment type="caution">
    <text evidence="2">The sequence shown here is derived from an EMBL/GenBank/DDBJ whole genome shotgun (WGS) entry which is preliminary data.</text>
</comment>
<dbReference type="Proteomes" id="UP001152747">
    <property type="component" value="Unassembled WGS sequence"/>
</dbReference>
<evidence type="ECO:0000313" key="3">
    <source>
        <dbReference type="Proteomes" id="UP001152747"/>
    </source>
</evidence>
<keyword evidence="1" id="KW-1133">Transmembrane helix</keyword>
<dbReference type="OrthoDB" id="5801935at2759"/>
<feature type="transmembrane region" description="Helical" evidence="1">
    <location>
        <begin position="261"/>
        <end position="289"/>
    </location>
</feature>
<feature type="transmembrane region" description="Helical" evidence="1">
    <location>
        <begin position="20"/>
        <end position="46"/>
    </location>
</feature>
<evidence type="ECO:0000313" key="2">
    <source>
        <dbReference type="EMBL" id="CAI5454692.1"/>
    </source>
</evidence>
<accession>A0A9P1NAW2</accession>
<protein>
    <submittedName>
        <fullName evidence="2">Uncharacterized protein</fullName>
    </submittedName>
</protein>
<proteinExistence type="predicted"/>